<evidence type="ECO:0000313" key="4">
    <source>
        <dbReference type="EMBL" id="GAA5144880.1"/>
    </source>
</evidence>
<dbReference type="EMBL" id="BAABJP010000001">
    <property type="protein sequence ID" value="GAA5144880.1"/>
    <property type="molecule type" value="Genomic_DNA"/>
</dbReference>
<dbReference type="CDD" id="cd00060">
    <property type="entry name" value="FHA"/>
    <property type="match status" value="1"/>
</dbReference>
<evidence type="ECO:0000259" key="3">
    <source>
        <dbReference type="PROSITE" id="PS50006"/>
    </source>
</evidence>
<dbReference type="InterPro" id="IPR008984">
    <property type="entry name" value="SMAD_FHA_dom_sf"/>
</dbReference>
<evidence type="ECO:0000313" key="5">
    <source>
        <dbReference type="Proteomes" id="UP001428817"/>
    </source>
</evidence>
<proteinExistence type="predicted"/>
<name>A0ABP9PH81_9PSEU</name>
<dbReference type="Pfam" id="PF00498">
    <property type="entry name" value="FHA"/>
    <property type="match status" value="1"/>
</dbReference>
<gene>
    <name evidence="4" type="ORF">GCM10023321_01930</name>
</gene>
<reference evidence="5" key="1">
    <citation type="journal article" date="2019" name="Int. J. Syst. Evol. Microbiol.">
        <title>The Global Catalogue of Microorganisms (GCM) 10K type strain sequencing project: providing services to taxonomists for standard genome sequencing and annotation.</title>
        <authorList>
            <consortium name="The Broad Institute Genomics Platform"/>
            <consortium name="The Broad Institute Genome Sequencing Center for Infectious Disease"/>
            <person name="Wu L."/>
            <person name="Ma J."/>
        </authorList>
    </citation>
    <scope>NUCLEOTIDE SEQUENCE [LARGE SCALE GENOMIC DNA]</scope>
    <source>
        <strain evidence="5">JCM 18303</strain>
    </source>
</reference>
<keyword evidence="5" id="KW-1185">Reference proteome</keyword>
<dbReference type="Proteomes" id="UP001428817">
    <property type="component" value="Unassembled WGS sequence"/>
</dbReference>
<feature type="compositionally biased region" description="Low complexity" evidence="2">
    <location>
        <begin position="63"/>
        <end position="73"/>
    </location>
</feature>
<organism evidence="4 5">
    <name type="scientific">Pseudonocardia eucalypti</name>
    <dbReference type="NCBI Taxonomy" id="648755"/>
    <lineage>
        <taxon>Bacteria</taxon>
        <taxon>Bacillati</taxon>
        <taxon>Actinomycetota</taxon>
        <taxon>Actinomycetes</taxon>
        <taxon>Pseudonocardiales</taxon>
        <taxon>Pseudonocardiaceae</taxon>
        <taxon>Pseudonocardia</taxon>
    </lineage>
</organism>
<dbReference type="Gene3D" id="2.60.200.20">
    <property type="match status" value="1"/>
</dbReference>
<dbReference type="SUPFAM" id="SSF49879">
    <property type="entry name" value="SMAD/FHA domain"/>
    <property type="match status" value="1"/>
</dbReference>
<protein>
    <recommendedName>
        <fullName evidence="3">FHA domain-containing protein</fullName>
    </recommendedName>
</protein>
<accession>A0ABP9PH81</accession>
<feature type="domain" description="FHA" evidence="3">
    <location>
        <begin position="132"/>
        <end position="186"/>
    </location>
</feature>
<dbReference type="PROSITE" id="PS50006">
    <property type="entry name" value="FHA_DOMAIN"/>
    <property type="match status" value="1"/>
</dbReference>
<evidence type="ECO:0000256" key="2">
    <source>
        <dbReference type="SAM" id="MobiDB-lite"/>
    </source>
</evidence>
<dbReference type="RefSeq" id="WP_345702464.1">
    <property type="nucleotide sequence ID" value="NZ_BAABJP010000001.1"/>
</dbReference>
<sequence>MTCPDGHTSASEDYCDVCGAAMSGPDPAAVSPVPAGTCANCGAPLAGRFCEVCGHDATAPVPDPAAPDAGPSPTRLAAGASPDRPDGALVAVVRADRAWYDAVRERGGPDAGEVGFPPYCPERRFALVGDRLAIGRRSRGRGTRPDIDLSGPPLDPGISAQQAMLLGDPDGGWRVVDLDSTNGTVVARGGSAEFGEPIPPGEPVELAGGDRIHLGAWTTITLTRATSAT</sequence>
<keyword evidence="1" id="KW-0597">Phosphoprotein</keyword>
<feature type="region of interest" description="Disordered" evidence="2">
    <location>
        <begin position="63"/>
        <end position="83"/>
    </location>
</feature>
<comment type="caution">
    <text evidence="4">The sequence shown here is derived from an EMBL/GenBank/DDBJ whole genome shotgun (WGS) entry which is preliminary data.</text>
</comment>
<dbReference type="InterPro" id="IPR000253">
    <property type="entry name" value="FHA_dom"/>
</dbReference>
<evidence type="ECO:0000256" key="1">
    <source>
        <dbReference type="ARBA" id="ARBA00022553"/>
    </source>
</evidence>